<evidence type="ECO:0000259" key="8">
    <source>
        <dbReference type="Pfam" id="PF00460"/>
    </source>
</evidence>
<keyword evidence="11" id="KW-0966">Cell projection</keyword>
<name>A0A1H0TRY3_9BURK</name>
<dbReference type="EMBL" id="FNJL01000016">
    <property type="protein sequence ID" value="SDP56832.1"/>
    <property type="molecule type" value="Genomic_DNA"/>
</dbReference>
<dbReference type="RefSeq" id="WP_092835395.1">
    <property type="nucleotide sequence ID" value="NZ_FNJL01000016.1"/>
</dbReference>
<dbReference type="SUPFAM" id="SSF117143">
    <property type="entry name" value="Flagellar hook protein flgE"/>
    <property type="match status" value="1"/>
</dbReference>
<accession>A0A1H0TRY3</accession>
<protein>
    <recommendedName>
        <fullName evidence="5 6">Flagellar basal-body rod protein FlgF</fullName>
    </recommendedName>
</protein>
<evidence type="ECO:0000256" key="7">
    <source>
        <dbReference type="SAM" id="MobiDB-lite"/>
    </source>
</evidence>
<evidence type="ECO:0000256" key="6">
    <source>
        <dbReference type="RuleBase" id="RU362116"/>
    </source>
</evidence>
<organism evidence="11 12">
    <name type="scientific">Paracidovorax cattleyae</name>
    <dbReference type="NCBI Taxonomy" id="80868"/>
    <lineage>
        <taxon>Bacteria</taxon>
        <taxon>Pseudomonadati</taxon>
        <taxon>Pseudomonadota</taxon>
        <taxon>Betaproteobacteria</taxon>
        <taxon>Burkholderiales</taxon>
        <taxon>Comamonadaceae</taxon>
        <taxon>Paracidovorax</taxon>
    </lineage>
</organism>
<feature type="compositionally biased region" description="Basic and acidic residues" evidence="7">
    <location>
        <begin position="169"/>
        <end position="178"/>
    </location>
</feature>
<dbReference type="Pfam" id="PF22692">
    <property type="entry name" value="LlgE_F_G_D1"/>
    <property type="match status" value="1"/>
</dbReference>
<dbReference type="InterPro" id="IPR010930">
    <property type="entry name" value="Flg_bb/hook_C_dom"/>
</dbReference>
<keyword evidence="3 6" id="KW-0975">Bacterial flagellum</keyword>
<evidence type="ECO:0000256" key="2">
    <source>
        <dbReference type="ARBA" id="ARBA00009677"/>
    </source>
</evidence>
<dbReference type="InterPro" id="IPR012836">
    <property type="entry name" value="FlgF"/>
</dbReference>
<feature type="domain" description="Flagellar basal-body/hook protein C-terminal" evidence="9">
    <location>
        <begin position="197"/>
        <end position="241"/>
    </location>
</feature>
<evidence type="ECO:0000259" key="9">
    <source>
        <dbReference type="Pfam" id="PF06429"/>
    </source>
</evidence>
<dbReference type="OrthoDB" id="9804559at2"/>
<keyword evidence="11" id="KW-0282">Flagellum</keyword>
<feature type="region of interest" description="Disordered" evidence="7">
    <location>
        <begin position="156"/>
        <end position="189"/>
    </location>
</feature>
<evidence type="ECO:0000259" key="10">
    <source>
        <dbReference type="Pfam" id="PF22692"/>
    </source>
</evidence>
<sequence length="246" mass="25508">MDHIIYTSMTGASAAAQRQAVLANNLANASTNGFRAEMSTFRSVPVQGDGSKTRVFALEATSGHVETPGPVQRTGRNLDAMAVGNAWFAVQGLDGTEAYTRNGSFEVNAEGQLRTSNGLTVLSDGGGPIDVPPGADVTLGSDGTLTARVAGQQATPIGRLKLATPTPEDPLKRGDDALFRPASGDPMPNDPNARLLSGALEGSNVNAVESMVGMIAASRQFEAQMRLLQTAEANDKTAAQLLNLNG</sequence>
<dbReference type="Proteomes" id="UP000199317">
    <property type="component" value="Unassembled WGS sequence"/>
</dbReference>
<dbReference type="Pfam" id="PF00460">
    <property type="entry name" value="Flg_bb_rod"/>
    <property type="match status" value="1"/>
</dbReference>
<comment type="similarity">
    <text evidence="2 6">Belongs to the flagella basal body rod proteins family.</text>
</comment>
<feature type="domain" description="Flagellar hook protein FlgE/F/G-like D1" evidence="10">
    <location>
        <begin position="84"/>
        <end position="147"/>
    </location>
</feature>
<dbReference type="NCBIfam" id="TIGR03506">
    <property type="entry name" value="FlgEFG_subfam"/>
    <property type="match status" value="1"/>
</dbReference>
<evidence type="ECO:0000256" key="3">
    <source>
        <dbReference type="ARBA" id="ARBA00023143"/>
    </source>
</evidence>
<evidence type="ECO:0000256" key="1">
    <source>
        <dbReference type="ARBA" id="ARBA00004117"/>
    </source>
</evidence>
<feature type="domain" description="Flagellar basal body rod protein N-terminal" evidence="8">
    <location>
        <begin position="5"/>
        <end position="35"/>
    </location>
</feature>
<dbReference type="AlphaFoldDB" id="A0A1H0TRY3"/>
<reference evidence="12" key="1">
    <citation type="submission" date="2016-10" db="EMBL/GenBank/DDBJ databases">
        <authorList>
            <person name="Varghese N."/>
            <person name="Submissions S."/>
        </authorList>
    </citation>
    <scope>NUCLEOTIDE SEQUENCE [LARGE SCALE GENOMIC DNA]</scope>
    <source>
        <strain evidence="12">DSM 17101</strain>
    </source>
</reference>
<evidence type="ECO:0000313" key="12">
    <source>
        <dbReference type="Proteomes" id="UP000199317"/>
    </source>
</evidence>
<dbReference type="InterPro" id="IPR001444">
    <property type="entry name" value="Flag_bb_rod_N"/>
</dbReference>
<dbReference type="InterPro" id="IPR037925">
    <property type="entry name" value="FlgE/F/G-like"/>
</dbReference>
<dbReference type="GO" id="GO:0030694">
    <property type="term" value="C:bacterial-type flagellum basal body, rod"/>
    <property type="evidence" value="ECO:0007669"/>
    <property type="project" value="UniProtKB-UniRule"/>
</dbReference>
<evidence type="ECO:0000256" key="4">
    <source>
        <dbReference type="ARBA" id="ARBA00038560"/>
    </source>
</evidence>
<dbReference type="Pfam" id="PF06429">
    <property type="entry name" value="Flg_bbr_C"/>
    <property type="match status" value="1"/>
</dbReference>
<evidence type="ECO:0000313" key="11">
    <source>
        <dbReference type="EMBL" id="SDP56832.1"/>
    </source>
</evidence>
<dbReference type="NCBIfam" id="TIGR02490">
    <property type="entry name" value="flgF"/>
    <property type="match status" value="1"/>
</dbReference>
<dbReference type="PANTHER" id="PTHR30435">
    <property type="entry name" value="FLAGELLAR PROTEIN"/>
    <property type="match status" value="1"/>
</dbReference>
<dbReference type="InterPro" id="IPR053967">
    <property type="entry name" value="LlgE_F_G-like_D1"/>
</dbReference>
<comment type="subunit">
    <text evidence="4 6">The basal body constitutes a major portion of the flagellar organelle and consists of five rings (E,L,P,S, and M) mounted on a central rod. The rod consists of about 26 subunits of FlgG in the distal portion, and FlgB, FlgC and FlgF are thought to build up the proximal portion of the rod with about 6 subunits each.</text>
</comment>
<keyword evidence="11" id="KW-0969">Cilium</keyword>
<dbReference type="PANTHER" id="PTHR30435:SF18">
    <property type="entry name" value="FLAGELLAR BASAL-BODY ROD PROTEIN FLGF"/>
    <property type="match status" value="1"/>
</dbReference>
<dbReference type="InterPro" id="IPR020013">
    <property type="entry name" value="Flagellar_FlgE/F/G"/>
</dbReference>
<dbReference type="PROSITE" id="PS00588">
    <property type="entry name" value="FLAGELLA_BB_ROD"/>
    <property type="match status" value="1"/>
</dbReference>
<keyword evidence="12" id="KW-1185">Reference proteome</keyword>
<dbReference type="NCBIfam" id="NF009280">
    <property type="entry name" value="PRK12640.1"/>
    <property type="match status" value="1"/>
</dbReference>
<comment type="subcellular location">
    <subcellularLocation>
        <location evidence="1 6">Bacterial flagellum basal body</location>
    </subcellularLocation>
</comment>
<dbReference type="GO" id="GO:0071978">
    <property type="term" value="P:bacterial-type flagellum-dependent swarming motility"/>
    <property type="evidence" value="ECO:0007669"/>
    <property type="project" value="TreeGrafter"/>
</dbReference>
<dbReference type="InterPro" id="IPR019776">
    <property type="entry name" value="Flagellar_basal_body_rod_CS"/>
</dbReference>
<gene>
    <name evidence="11" type="ORF">SAMN04489708_11662</name>
</gene>
<evidence type="ECO:0000256" key="5">
    <source>
        <dbReference type="ARBA" id="ARBA00040228"/>
    </source>
</evidence>
<proteinExistence type="inferred from homology"/>